<dbReference type="OrthoDB" id="536197at2759"/>
<keyword evidence="3" id="KW-1185">Reference proteome</keyword>
<reference evidence="2" key="1">
    <citation type="journal article" date="2020" name="bioRxiv">
        <title>Comparative genomics of Chlamydomonas.</title>
        <authorList>
            <person name="Craig R.J."/>
            <person name="Hasan A.R."/>
            <person name="Ness R.W."/>
            <person name="Keightley P.D."/>
        </authorList>
    </citation>
    <scope>NUCLEOTIDE SEQUENCE</scope>
    <source>
        <strain evidence="2">CCAP 11/70</strain>
    </source>
</reference>
<protein>
    <submittedName>
        <fullName evidence="2">Uncharacterized protein</fullName>
    </submittedName>
</protein>
<feature type="region of interest" description="Disordered" evidence="1">
    <location>
        <begin position="142"/>
        <end position="161"/>
    </location>
</feature>
<evidence type="ECO:0000256" key="1">
    <source>
        <dbReference type="SAM" id="MobiDB-lite"/>
    </source>
</evidence>
<comment type="caution">
    <text evidence="2">The sequence shown here is derived from an EMBL/GenBank/DDBJ whole genome shotgun (WGS) entry which is preliminary data.</text>
</comment>
<feature type="compositionally biased region" description="Low complexity" evidence="1">
    <location>
        <begin position="46"/>
        <end position="55"/>
    </location>
</feature>
<dbReference type="EMBL" id="JAEHOE010000005">
    <property type="protein sequence ID" value="KAG2500072.1"/>
    <property type="molecule type" value="Genomic_DNA"/>
</dbReference>
<gene>
    <name evidence="2" type="ORF">HYH03_002349</name>
</gene>
<evidence type="ECO:0000313" key="2">
    <source>
        <dbReference type="EMBL" id="KAG2500072.1"/>
    </source>
</evidence>
<name>A0A835YBV0_9CHLO</name>
<feature type="region of interest" description="Disordered" evidence="1">
    <location>
        <begin position="36"/>
        <end position="65"/>
    </location>
</feature>
<evidence type="ECO:0000313" key="3">
    <source>
        <dbReference type="Proteomes" id="UP000612055"/>
    </source>
</evidence>
<proteinExistence type="predicted"/>
<accession>A0A835YBV0</accession>
<sequence length="320" mass="32554">MRYNTSDIAEAHPGAIPLTSCAGTRFRNTNRHVNPLEPRYVLPGMGRSASSVESRSGGGGAAAGSPRAAAVASTSPYAIPLSAVDPVASPGRLSLPRVNTAGSGSGHRDSGLEGEAAAASPKPVLLPSPSRAAAAAAAADGPSFSGAAAPQSPHVLAPNGQVTTNGAVGGLLLYGPTSTLHGNPTATAAAGSHARHLDVSDINGPRRSTSVPPRRNGGYDPLFITDIVPPRKTSPMRLTQSLVTQDIRGATVRQRTRDVPSPGRGTLVSSDIPGASPGCLTRASPTTYAIGRWPAPSVPQYHFSQGARVTALKKPVNLMD</sequence>
<feature type="region of interest" description="Disordered" evidence="1">
    <location>
        <begin position="95"/>
        <end position="125"/>
    </location>
</feature>
<feature type="region of interest" description="Disordered" evidence="1">
    <location>
        <begin position="184"/>
        <end position="221"/>
    </location>
</feature>
<dbReference type="AlphaFoldDB" id="A0A835YBV0"/>
<dbReference type="Proteomes" id="UP000612055">
    <property type="component" value="Unassembled WGS sequence"/>
</dbReference>
<organism evidence="2 3">
    <name type="scientific">Edaphochlamys debaryana</name>
    <dbReference type="NCBI Taxonomy" id="47281"/>
    <lineage>
        <taxon>Eukaryota</taxon>
        <taxon>Viridiplantae</taxon>
        <taxon>Chlorophyta</taxon>
        <taxon>core chlorophytes</taxon>
        <taxon>Chlorophyceae</taxon>
        <taxon>CS clade</taxon>
        <taxon>Chlamydomonadales</taxon>
        <taxon>Chlamydomonadales incertae sedis</taxon>
        <taxon>Edaphochlamys</taxon>
    </lineage>
</organism>